<dbReference type="Gene3D" id="3.40.50.2000">
    <property type="entry name" value="Glycogen Phosphorylase B"/>
    <property type="match status" value="2"/>
</dbReference>
<name>A0ABW0KJ95_9BACL</name>
<evidence type="ECO:0000313" key="2">
    <source>
        <dbReference type="EMBL" id="MFC5452811.1"/>
    </source>
</evidence>
<dbReference type="Proteomes" id="UP001596044">
    <property type="component" value="Unassembled WGS sequence"/>
</dbReference>
<evidence type="ECO:0000313" key="3">
    <source>
        <dbReference type="Proteomes" id="UP001596044"/>
    </source>
</evidence>
<protein>
    <submittedName>
        <fullName evidence="2">Glycosyltransferase family 4 protein</fullName>
        <ecNumber evidence="2">2.4.-.-</ecNumber>
    </submittedName>
</protein>
<proteinExistence type="predicted"/>
<gene>
    <name evidence="2" type="ORF">ACFPOG_31880</name>
</gene>
<dbReference type="InterPro" id="IPR001296">
    <property type="entry name" value="Glyco_trans_1"/>
</dbReference>
<comment type="caution">
    <text evidence="2">The sequence shown here is derived from an EMBL/GenBank/DDBJ whole genome shotgun (WGS) entry which is preliminary data.</text>
</comment>
<accession>A0ABW0KJ95</accession>
<keyword evidence="2" id="KW-0808">Transferase</keyword>
<dbReference type="EMBL" id="JBHSMJ010000065">
    <property type="protein sequence ID" value="MFC5452811.1"/>
    <property type="molecule type" value="Genomic_DNA"/>
</dbReference>
<dbReference type="SUPFAM" id="SSF53756">
    <property type="entry name" value="UDP-Glycosyltransferase/glycogen phosphorylase"/>
    <property type="match status" value="1"/>
</dbReference>
<dbReference type="CDD" id="cd03801">
    <property type="entry name" value="GT4_PimA-like"/>
    <property type="match status" value="1"/>
</dbReference>
<dbReference type="Pfam" id="PF00534">
    <property type="entry name" value="Glycos_transf_1"/>
    <property type="match status" value="1"/>
</dbReference>
<dbReference type="EC" id="2.4.-.-" evidence="2"/>
<organism evidence="2 3">
    <name type="scientific">Paenibacillus aestuarii</name>
    <dbReference type="NCBI Taxonomy" id="516965"/>
    <lineage>
        <taxon>Bacteria</taxon>
        <taxon>Bacillati</taxon>
        <taxon>Bacillota</taxon>
        <taxon>Bacilli</taxon>
        <taxon>Bacillales</taxon>
        <taxon>Paenibacillaceae</taxon>
        <taxon>Paenibacillus</taxon>
    </lineage>
</organism>
<dbReference type="GO" id="GO:0016757">
    <property type="term" value="F:glycosyltransferase activity"/>
    <property type="evidence" value="ECO:0007669"/>
    <property type="project" value="UniProtKB-KW"/>
</dbReference>
<reference evidence="3" key="1">
    <citation type="journal article" date="2019" name="Int. J. Syst. Evol. Microbiol.">
        <title>The Global Catalogue of Microorganisms (GCM) 10K type strain sequencing project: providing services to taxonomists for standard genome sequencing and annotation.</title>
        <authorList>
            <consortium name="The Broad Institute Genomics Platform"/>
            <consortium name="The Broad Institute Genome Sequencing Center for Infectious Disease"/>
            <person name="Wu L."/>
            <person name="Ma J."/>
        </authorList>
    </citation>
    <scope>NUCLEOTIDE SEQUENCE [LARGE SCALE GENOMIC DNA]</scope>
    <source>
        <strain evidence="3">KACC 11904</strain>
    </source>
</reference>
<dbReference type="RefSeq" id="WP_270879078.1">
    <property type="nucleotide sequence ID" value="NZ_JAQFVF010000023.1"/>
</dbReference>
<sequence>MNIALAHFRVGETDGVSLEMEKWREALIRMGHQVLFLAGSEGQASAHVIPELHYKHPMNEKFTFNAFDKQIDYESEQEFADDVMFFAKRMEDQLIDFIEMEQIELLIAFNLLSLGWSLPAGIALTTALEKTGIPCAAFHNNFFWQRDNYSRPTCSIVNDWLERFFPPDLSNVVHIVSNSLYQKELKERRHLNAVVIPNVFDFDGESWTGDSYNATLRQDIGVNEDDIVILQATRVTERKTIELGIDVVAQLQLRVEALKRRKATLYNGKQLSERSRVVYVLAGMPESSYEYTEKLRIKAEHLGIDMRYISSKISHSRTYSDGGKKYSLWDAYVISDFVTFPSVVEGWGNQLLEAVYARKPLLIYEYPVYKEDIRNYGFHFVSLGSSHRWMEDGLASVDSPIVEAAAQQMAELLAGANQYMRTVQHNFQIGKTSFSFDSLHQLLKPLIEEVEKND</sequence>
<keyword evidence="3" id="KW-1185">Reference proteome</keyword>
<feature type="domain" description="Glycosyl transferase family 1" evidence="1">
    <location>
        <begin position="215"/>
        <end position="377"/>
    </location>
</feature>
<keyword evidence="2" id="KW-0328">Glycosyltransferase</keyword>
<evidence type="ECO:0000259" key="1">
    <source>
        <dbReference type="Pfam" id="PF00534"/>
    </source>
</evidence>